<name>S8E4I9_FOMSC</name>
<feature type="transmembrane region" description="Helical" evidence="5">
    <location>
        <begin position="73"/>
        <end position="90"/>
    </location>
</feature>
<evidence type="ECO:0000256" key="4">
    <source>
        <dbReference type="ARBA" id="ARBA00023136"/>
    </source>
</evidence>
<feature type="transmembrane region" description="Helical" evidence="5">
    <location>
        <begin position="139"/>
        <end position="162"/>
    </location>
</feature>
<feature type="transmembrane region" description="Helical" evidence="5">
    <location>
        <begin position="168"/>
        <end position="186"/>
    </location>
</feature>
<dbReference type="Pfam" id="PF07690">
    <property type="entry name" value="MFS_1"/>
    <property type="match status" value="1"/>
</dbReference>
<feature type="transmembrane region" description="Helical" evidence="5">
    <location>
        <begin position="102"/>
        <end position="127"/>
    </location>
</feature>
<dbReference type="InterPro" id="IPR011701">
    <property type="entry name" value="MFS"/>
</dbReference>
<dbReference type="GO" id="GO:0016020">
    <property type="term" value="C:membrane"/>
    <property type="evidence" value="ECO:0007669"/>
    <property type="project" value="UniProtKB-SubCell"/>
</dbReference>
<organism evidence="6 7">
    <name type="scientific">Fomitopsis schrenkii</name>
    <name type="common">Brown rot fungus</name>
    <dbReference type="NCBI Taxonomy" id="2126942"/>
    <lineage>
        <taxon>Eukaryota</taxon>
        <taxon>Fungi</taxon>
        <taxon>Dikarya</taxon>
        <taxon>Basidiomycota</taxon>
        <taxon>Agaricomycotina</taxon>
        <taxon>Agaricomycetes</taxon>
        <taxon>Polyporales</taxon>
        <taxon>Fomitopsis</taxon>
    </lineage>
</organism>
<evidence type="ECO:0000313" key="6">
    <source>
        <dbReference type="EMBL" id="EPS98253.1"/>
    </source>
</evidence>
<keyword evidence="2 5" id="KW-0812">Transmembrane</keyword>
<protein>
    <recommendedName>
        <fullName evidence="8">Major facilitator superfamily (MFS) profile domain-containing protein</fullName>
    </recommendedName>
</protein>
<dbReference type="AlphaFoldDB" id="S8E4I9"/>
<feature type="transmembrane region" description="Helical" evidence="5">
    <location>
        <begin position="393"/>
        <end position="413"/>
    </location>
</feature>
<reference evidence="6 7" key="1">
    <citation type="journal article" date="2012" name="Science">
        <title>The Paleozoic origin of enzymatic lignin decomposition reconstructed from 31 fungal genomes.</title>
        <authorList>
            <person name="Floudas D."/>
            <person name="Binder M."/>
            <person name="Riley R."/>
            <person name="Barry K."/>
            <person name="Blanchette R.A."/>
            <person name="Henrissat B."/>
            <person name="Martinez A.T."/>
            <person name="Otillar R."/>
            <person name="Spatafora J.W."/>
            <person name="Yadav J.S."/>
            <person name="Aerts A."/>
            <person name="Benoit I."/>
            <person name="Boyd A."/>
            <person name="Carlson A."/>
            <person name="Copeland A."/>
            <person name="Coutinho P.M."/>
            <person name="de Vries R.P."/>
            <person name="Ferreira P."/>
            <person name="Findley K."/>
            <person name="Foster B."/>
            <person name="Gaskell J."/>
            <person name="Glotzer D."/>
            <person name="Gorecki P."/>
            <person name="Heitman J."/>
            <person name="Hesse C."/>
            <person name="Hori C."/>
            <person name="Igarashi K."/>
            <person name="Jurgens J.A."/>
            <person name="Kallen N."/>
            <person name="Kersten P."/>
            <person name="Kohler A."/>
            <person name="Kuees U."/>
            <person name="Kumar T.K.A."/>
            <person name="Kuo A."/>
            <person name="LaButti K."/>
            <person name="Larrondo L.F."/>
            <person name="Lindquist E."/>
            <person name="Ling A."/>
            <person name="Lombard V."/>
            <person name="Lucas S."/>
            <person name="Lundell T."/>
            <person name="Martin R."/>
            <person name="McLaughlin D.J."/>
            <person name="Morgenstern I."/>
            <person name="Morin E."/>
            <person name="Murat C."/>
            <person name="Nagy L.G."/>
            <person name="Nolan M."/>
            <person name="Ohm R.A."/>
            <person name="Patyshakuliyeva A."/>
            <person name="Rokas A."/>
            <person name="Ruiz-Duenas F.J."/>
            <person name="Sabat G."/>
            <person name="Salamov A."/>
            <person name="Samejima M."/>
            <person name="Schmutz J."/>
            <person name="Slot J.C."/>
            <person name="St John F."/>
            <person name="Stenlid J."/>
            <person name="Sun H."/>
            <person name="Sun S."/>
            <person name="Syed K."/>
            <person name="Tsang A."/>
            <person name="Wiebenga A."/>
            <person name="Young D."/>
            <person name="Pisabarro A."/>
            <person name="Eastwood D.C."/>
            <person name="Martin F."/>
            <person name="Cullen D."/>
            <person name="Grigoriev I.V."/>
            <person name="Hibbett D.S."/>
        </authorList>
    </citation>
    <scope>NUCLEOTIDE SEQUENCE</scope>
    <source>
        <strain evidence="7">FP-58527</strain>
    </source>
</reference>
<dbReference type="SUPFAM" id="SSF103473">
    <property type="entry name" value="MFS general substrate transporter"/>
    <property type="match status" value="1"/>
</dbReference>
<dbReference type="EMBL" id="KE504167">
    <property type="protein sequence ID" value="EPS98253.1"/>
    <property type="molecule type" value="Genomic_DNA"/>
</dbReference>
<feature type="transmembrane region" description="Helical" evidence="5">
    <location>
        <begin position="7"/>
        <end position="26"/>
    </location>
</feature>
<accession>S8E4I9</accession>
<feature type="transmembrane region" description="Helical" evidence="5">
    <location>
        <begin position="301"/>
        <end position="319"/>
    </location>
</feature>
<gene>
    <name evidence="6" type="ORF">FOMPIDRAFT_1031576</name>
</gene>
<evidence type="ECO:0000256" key="1">
    <source>
        <dbReference type="ARBA" id="ARBA00004141"/>
    </source>
</evidence>
<dbReference type="InterPro" id="IPR049680">
    <property type="entry name" value="FLVCR1-2_SLC49-like"/>
</dbReference>
<keyword evidence="7" id="KW-1185">Reference proteome</keyword>
<dbReference type="PANTHER" id="PTHR10924">
    <property type="entry name" value="MAJOR FACILITATOR SUPERFAMILY PROTEIN-RELATED"/>
    <property type="match status" value="1"/>
</dbReference>
<proteinExistence type="predicted"/>
<feature type="transmembrane region" description="Helical" evidence="5">
    <location>
        <begin position="233"/>
        <end position="254"/>
    </location>
</feature>
<keyword evidence="3 5" id="KW-1133">Transmembrane helix</keyword>
<dbReference type="Gene3D" id="1.20.1250.20">
    <property type="entry name" value="MFS general substrate transporter like domains"/>
    <property type="match status" value="2"/>
</dbReference>
<feature type="transmembrane region" description="Helical" evidence="5">
    <location>
        <begin position="361"/>
        <end position="381"/>
    </location>
</feature>
<dbReference type="HOGENOM" id="CLU_023132_2_1_1"/>
<evidence type="ECO:0000256" key="2">
    <source>
        <dbReference type="ARBA" id="ARBA00022692"/>
    </source>
</evidence>
<feature type="transmembrane region" description="Helical" evidence="5">
    <location>
        <begin position="325"/>
        <end position="349"/>
    </location>
</feature>
<dbReference type="InParanoid" id="S8E4I9"/>
<keyword evidence="4 5" id="KW-0472">Membrane</keyword>
<sequence>MYKRRWIGLVAIIILNVVVGMTFVWFGPIADSTAKEFGFTLNQVNWLGTCVNVTYLPCAVLVPNMYTRLGLRRSCYIGGALLTIAAWIRYAGTARSLSVGGAYTLILIAQLCSGFIVPIFQVLIPGYSEKWFDLRQRTTATMLMSVANPIGSALGQLISPLIGSPRQSLLVLAIILSVATPCIFLVQETPPTPPTRAAAQGNPSFWSFIRALAGREPKELATYMTSRQRTDFAIMWLIFGVLVAVITAFSILSAQYLEPFGYSSTIAGLMGATILLVGLVSTIITAPIFDRILTHQLALTCKCLCPLIGGGWLSLIWAIRRHDTGALFAIMAAIGASSLTLLPVALELAVELTRNANASTAMLWASSNLFSIILVLVQGALRDGPDASPPYSMHRATIFQGTAVSAAVVLIFFMEGKQTRRSADERAQAHHAVPGHEMVEPRIRESLIDIHAEEGYSKGTALS</sequence>
<evidence type="ECO:0000256" key="5">
    <source>
        <dbReference type="SAM" id="Phobius"/>
    </source>
</evidence>
<evidence type="ECO:0000256" key="3">
    <source>
        <dbReference type="ARBA" id="ARBA00022989"/>
    </source>
</evidence>
<evidence type="ECO:0000313" key="7">
    <source>
        <dbReference type="Proteomes" id="UP000015241"/>
    </source>
</evidence>
<dbReference type="GO" id="GO:0022857">
    <property type="term" value="F:transmembrane transporter activity"/>
    <property type="evidence" value="ECO:0007669"/>
    <property type="project" value="InterPro"/>
</dbReference>
<dbReference type="eggNOG" id="KOG2563">
    <property type="taxonomic scope" value="Eukaryota"/>
</dbReference>
<feature type="transmembrane region" description="Helical" evidence="5">
    <location>
        <begin position="46"/>
        <end position="66"/>
    </location>
</feature>
<dbReference type="PANTHER" id="PTHR10924:SF6">
    <property type="entry name" value="SOLUTE CARRIER FAMILY 49 MEMBER A3"/>
    <property type="match status" value="1"/>
</dbReference>
<dbReference type="Proteomes" id="UP000015241">
    <property type="component" value="Unassembled WGS sequence"/>
</dbReference>
<dbReference type="InterPro" id="IPR036259">
    <property type="entry name" value="MFS_trans_sf"/>
</dbReference>
<comment type="subcellular location">
    <subcellularLocation>
        <location evidence="1">Membrane</location>
        <topology evidence="1">Multi-pass membrane protein</topology>
    </subcellularLocation>
</comment>
<feature type="transmembrane region" description="Helical" evidence="5">
    <location>
        <begin position="266"/>
        <end position="289"/>
    </location>
</feature>
<dbReference type="OrthoDB" id="422206at2759"/>
<evidence type="ECO:0008006" key="8">
    <source>
        <dbReference type="Google" id="ProtNLM"/>
    </source>
</evidence>